<dbReference type="InterPro" id="IPR027268">
    <property type="entry name" value="Peptidase_M4/M1_CTD_sf"/>
</dbReference>
<feature type="signal peptide" evidence="2">
    <location>
        <begin position="1"/>
        <end position="26"/>
    </location>
</feature>
<name>A0A1W2FWK6_KIBAR</name>
<dbReference type="RefSeq" id="WP_160097220.1">
    <property type="nucleotide sequence ID" value="NZ_FWXV01000012.1"/>
</dbReference>
<protein>
    <submittedName>
        <fullName evidence="4">Peptidase family M1</fullName>
    </submittedName>
</protein>
<dbReference type="GO" id="GO:0008270">
    <property type="term" value="F:zinc ion binding"/>
    <property type="evidence" value="ECO:0007669"/>
    <property type="project" value="InterPro"/>
</dbReference>
<keyword evidence="2" id="KW-0732">Signal</keyword>
<evidence type="ECO:0000313" key="4">
    <source>
        <dbReference type="EMBL" id="SMD25988.1"/>
    </source>
</evidence>
<proteinExistence type="predicted"/>
<accession>A0A1W2FWK6</accession>
<keyword evidence="5" id="KW-1185">Reference proteome</keyword>
<dbReference type="PANTHER" id="PTHR45726">
    <property type="entry name" value="LEUKOTRIENE A-4 HYDROLASE"/>
    <property type="match status" value="1"/>
</dbReference>
<dbReference type="GO" id="GO:0008237">
    <property type="term" value="F:metallopeptidase activity"/>
    <property type="evidence" value="ECO:0007669"/>
    <property type="project" value="InterPro"/>
</dbReference>
<dbReference type="EMBL" id="FWXV01000012">
    <property type="protein sequence ID" value="SMD25988.1"/>
    <property type="molecule type" value="Genomic_DNA"/>
</dbReference>
<organism evidence="4 5">
    <name type="scientific">Kibdelosporangium aridum</name>
    <dbReference type="NCBI Taxonomy" id="2030"/>
    <lineage>
        <taxon>Bacteria</taxon>
        <taxon>Bacillati</taxon>
        <taxon>Actinomycetota</taxon>
        <taxon>Actinomycetes</taxon>
        <taxon>Pseudonocardiales</taxon>
        <taxon>Pseudonocardiaceae</taxon>
        <taxon>Kibdelosporangium</taxon>
    </lineage>
</organism>
<evidence type="ECO:0000313" key="5">
    <source>
        <dbReference type="Proteomes" id="UP000192674"/>
    </source>
</evidence>
<gene>
    <name evidence="4" type="ORF">SAMN05661093_09566</name>
</gene>
<dbReference type="PANTHER" id="PTHR45726:SF3">
    <property type="entry name" value="LEUKOTRIENE A-4 HYDROLASE"/>
    <property type="match status" value="1"/>
</dbReference>
<evidence type="ECO:0000256" key="2">
    <source>
        <dbReference type="SAM" id="SignalP"/>
    </source>
</evidence>
<evidence type="ECO:0000259" key="3">
    <source>
        <dbReference type="Pfam" id="PF01433"/>
    </source>
</evidence>
<sequence length="497" mass="53148">MTRAVYVGASVLLASLLFGLAVNATAVPSEASPTDEGINVTHYDVNLRYQPEPELLSGVTTILATATRTVSQFDLHLLLGVSSVSVNNEPAAFTAKDGKLTVTPKPPVAAGADLLVVVRYRDNPAKYPPHPEHGWGWRHSPTGAVAVASSAWWYPSSFNPADRATFDVSVTVPRGTEAMASGALQYGGPIAVPGGDQWSWRGTRPQVAQSALLAIGQYDLRTSSSPTGQPVVTAYSTDLGDLNAPARASVDRTPEIVQALSNWFGPYPYNAQGGVVDSAFFNVVATATRPIYAGSYFQGGANASMVAHENAHQWYGNAVNPISLTTRWMSEGFATYAEFLWSEHEGLGTAAELAQYYYDQFPTGHPEWQHPPANPDPNSNSAFPVYTRAALALHALRTAVGDDTFFRIMRTWASAQQIDGVPTTAGFIAHAQQISGADLDALFQAWLFAGERPATGPNGPATAKPEPKSYQQITANSRLLTQEAHDHLAALQTVPAE</sequence>
<dbReference type="InterPro" id="IPR034015">
    <property type="entry name" value="M1_LTA4H"/>
</dbReference>
<evidence type="ECO:0000256" key="1">
    <source>
        <dbReference type="PIRSR" id="PIRSR634015-3"/>
    </source>
</evidence>
<feature type="binding site" evidence="1">
    <location>
        <position position="312"/>
    </location>
    <ligand>
        <name>Zn(2+)</name>
        <dbReference type="ChEBI" id="CHEBI:29105"/>
        <note>catalytic</note>
    </ligand>
</feature>
<feature type="chain" id="PRO_5038575541" evidence="2">
    <location>
        <begin position="27"/>
        <end position="497"/>
    </location>
</feature>
<dbReference type="Pfam" id="PF01433">
    <property type="entry name" value="Peptidase_M1"/>
    <property type="match status" value="1"/>
</dbReference>
<dbReference type="InterPro" id="IPR014782">
    <property type="entry name" value="Peptidase_M1_dom"/>
</dbReference>
<dbReference type="AlphaFoldDB" id="A0A1W2FWK6"/>
<dbReference type="Gene3D" id="1.10.390.10">
    <property type="entry name" value="Neutral Protease Domain 2"/>
    <property type="match status" value="1"/>
</dbReference>
<dbReference type="Gene3D" id="2.60.40.1730">
    <property type="entry name" value="tricorn interacting facor f3 domain"/>
    <property type="match status" value="1"/>
</dbReference>
<feature type="binding site" evidence="1">
    <location>
        <position position="308"/>
    </location>
    <ligand>
        <name>Zn(2+)</name>
        <dbReference type="ChEBI" id="CHEBI:29105"/>
        <note>catalytic</note>
    </ligand>
</feature>
<keyword evidence="1" id="KW-0862">Zinc</keyword>
<dbReference type="Proteomes" id="UP000192674">
    <property type="component" value="Unassembled WGS sequence"/>
</dbReference>
<feature type="binding site" evidence="1">
    <location>
        <position position="331"/>
    </location>
    <ligand>
        <name>Zn(2+)</name>
        <dbReference type="ChEBI" id="CHEBI:29105"/>
        <note>catalytic</note>
    </ligand>
</feature>
<reference evidence="4 5" key="1">
    <citation type="submission" date="2017-04" db="EMBL/GenBank/DDBJ databases">
        <authorList>
            <person name="Afonso C.L."/>
            <person name="Miller P.J."/>
            <person name="Scott M.A."/>
            <person name="Spackman E."/>
            <person name="Goraichik I."/>
            <person name="Dimitrov K.M."/>
            <person name="Suarez D.L."/>
            <person name="Swayne D.E."/>
        </authorList>
    </citation>
    <scope>NUCLEOTIDE SEQUENCE [LARGE SCALE GENOMIC DNA]</scope>
    <source>
        <strain evidence="4 5">DSM 43828</strain>
    </source>
</reference>
<dbReference type="SUPFAM" id="SSF63737">
    <property type="entry name" value="Leukotriene A4 hydrolase N-terminal domain"/>
    <property type="match status" value="1"/>
</dbReference>
<keyword evidence="1" id="KW-0479">Metal-binding</keyword>
<dbReference type="InterPro" id="IPR042097">
    <property type="entry name" value="Aminopeptidase_N-like_N_sf"/>
</dbReference>
<dbReference type="CDD" id="cd09603">
    <property type="entry name" value="M1_APN_like"/>
    <property type="match status" value="1"/>
</dbReference>
<dbReference type="OrthoDB" id="9814383at2"/>
<comment type="cofactor">
    <cofactor evidence="1">
        <name>Zn(2+)</name>
        <dbReference type="ChEBI" id="CHEBI:29105"/>
    </cofactor>
    <text evidence="1">Binds 1 zinc ion per subunit.</text>
</comment>
<feature type="domain" description="Peptidase M1 membrane alanine aminopeptidase" evidence="3">
    <location>
        <begin position="301"/>
        <end position="446"/>
    </location>
</feature>
<dbReference type="SUPFAM" id="SSF55486">
    <property type="entry name" value="Metalloproteases ('zincins'), catalytic domain"/>
    <property type="match status" value="1"/>
</dbReference>